<dbReference type="InterPro" id="IPR043128">
    <property type="entry name" value="Rev_trsase/Diguanyl_cyclase"/>
</dbReference>
<dbReference type="AlphaFoldDB" id="A0A0C9VG02"/>
<proteinExistence type="predicted"/>
<feature type="non-terminal residue" evidence="1">
    <location>
        <position position="1"/>
    </location>
</feature>
<evidence type="ECO:0000313" key="1">
    <source>
        <dbReference type="EMBL" id="KIJ40352.1"/>
    </source>
</evidence>
<feature type="non-terminal residue" evidence="1">
    <location>
        <position position="84"/>
    </location>
</feature>
<dbReference type="PANTHER" id="PTHR33064:SF37">
    <property type="entry name" value="RIBONUCLEASE H"/>
    <property type="match status" value="1"/>
</dbReference>
<dbReference type="SUPFAM" id="SSF56672">
    <property type="entry name" value="DNA/RNA polymerases"/>
    <property type="match status" value="1"/>
</dbReference>
<dbReference type="InterPro" id="IPR051320">
    <property type="entry name" value="Viral_Replic_Matur_Polypro"/>
</dbReference>
<dbReference type="EMBL" id="KN837145">
    <property type="protein sequence ID" value="KIJ40352.1"/>
    <property type="molecule type" value="Genomic_DNA"/>
</dbReference>
<accession>A0A0C9VG02</accession>
<dbReference type="HOGENOM" id="CLU_2518702_0_0_1"/>
<name>A0A0C9VG02_SPHS4</name>
<sequence length="84" mass="9642">VDDVCLSNDNFEDKIRDLRKFMSRCREKRLSLSPSKTKLFMSEVLFADARLCKDRIKPNLSKISAILDWPEPANALQLLGFLGL</sequence>
<keyword evidence="2" id="KW-1185">Reference proteome</keyword>
<organism evidence="1 2">
    <name type="scientific">Sphaerobolus stellatus (strain SS14)</name>
    <dbReference type="NCBI Taxonomy" id="990650"/>
    <lineage>
        <taxon>Eukaryota</taxon>
        <taxon>Fungi</taxon>
        <taxon>Dikarya</taxon>
        <taxon>Basidiomycota</taxon>
        <taxon>Agaricomycotina</taxon>
        <taxon>Agaricomycetes</taxon>
        <taxon>Phallomycetidae</taxon>
        <taxon>Geastrales</taxon>
        <taxon>Sphaerobolaceae</taxon>
        <taxon>Sphaerobolus</taxon>
    </lineage>
</organism>
<dbReference type="PANTHER" id="PTHR33064">
    <property type="entry name" value="POL PROTEIN"/>
    <property type="match status" value="1"/>
</dbReference>
<protein>
    <submittedName>
        <fullName evidence="1">Unplaced genomic scaffold SPHSTscaffold_70, whole genome shotgun sequence</fullName>
    </submittedName>
</protein>
<reference evidence="1 2" key="1">
    <citation type="submission" date="2014-06" db="EMBL/GenBank/DDBJ databases">
        <title>Evolutionary Origins and Diversification of the Mycorrhizal Mutualists.</title>
        <authorList>
            <consortium name="DOE Joint Genome Institute"/>
            <consortium name="Mycorrhizal Genomics Consortium"/>
            <person name="Kohler A."/>
            <person name="Kuo A."/>
            <person name="Nagy L.G."/>
            <person name="Floudas D."/>
            <person name="Copeland A."/>
            <person name="Barry K.W."/>
            <person name="Cichocki N."/>
            <person name="Veneault-Fourrey C."/>
            <person name="LaButti K."/>
            <person name="Lindquist E.A."/>
            <person name="Lipzen A."/>
            <person name="Lundell T."/>
            <person name="Morin E."/>
            <person name="Murat C."/>
            <person name="Riley R."/>
            <person name="Ohm R."/>
            <person name="Sun H."/>
            <person name="Tunlid A."/>
            <person name="Henrissat B."/>
            <person name="Grigoriev I.V."/>
            <person name="Hibbett D.S."/>
            <person name="Martin F."/>
        </authorList>
    </citation>
    <scope>NUCLEOTIDE SEQUENCE [LARGE SCALE GENOMIC DNA]</scope>
    <source>
        <strain evidence="1 2">SS14</strain>
    </source>
</reference>
<evidence type="ECO:0000313" key="2">
    <source>
        <dbReference type="Proteomes" id="UP000054279"/>
    </source>
</evidence>
<dbReference type="Proteomes" id="UP000054279">
    <property type="component" value="Unassembled WGS sequence"/>
</dbReference>
<dbReference type="Gene3D" id="3.30.70.270">
    <property type="match status" value="1"/>
</dbReference>
<dbReference type="InterPro" id="IPR043502">
    <property type="entry name" value="DNA/RNA_pol_sf"/>
</dbReference>
<gene>
    <name evidence="1" type="ORF">M422DRAFT_96256</name>
</gene>
<dbReference type="OrthoDB" id="2617744at2759"/>